<dbReference type="PANTHER" id="PTHR43745:SF2">
    <property type="entry name" value="NITROREDUCTASE MJ1384-RELATED"/>
    <property type="match status" value="1"/>
</dbReference>
<keyword evidence="4" id="KW-1185">Reference proteome</keyword>
<dbReference type="GO" id="GO:0016491">
    <property type="term" value="F:oxidoreductase activity"/>
    <property type="evidence" value="ECO:0007669"/>
    <property type="project" value="InterPro"/>
</dbReference>
<dbReference type="EMBL" id="UGNW01000001">
    <property type="protein sequence ID" value="STX32819.1"/>
    <property type="molecule type" value="Genomic_DNA"/>
</dbReference>
<protein>
    <submittedName>
        <fullName evidence="3">Putative nitroreductase</fullName>
    </submittedName>
</protein>
<dbReference type="PANTHER" id="PTHR43745">
    <property type="entry name" value="NITROREDUCTASE MJ1384-RELATED"/>
    <property type="match status" value="1"/>
</dbReference>
<dbReference type="CDD" id="cd02142">
    <property type="entry name" value="McbC_SagB-like_oxidoreductase"/>
    <property type="match status" value="1"/>
</dbReference>
<sequence>MEMICFDRQLRILCVNDEVFLHNPGKLVSYNLKSLVNKPFLDVIAYLAKPQSIANAIDYISIINQNINDKNFAEKTIFHLISRGFLRKYNSDSAEELWYKNGWSEAWSFHTHTNNLPKIQYNTKMLDKEDVGFMEEYVAVENTPSNYKSYEDDQVLLEKPAIDQKYKIIPSHLKTAEPRNLNFQLLSRLIYFAFGQIGDRYMKVTGKHIRKTVPSGGARHPIETYFFIKNPDLNLTPGIYHYNVEKHALNLVKEYSESEIDNLIRSKLLLDEKRGQFDFSLAIVYTCIFERSMFRYRESRSYRVMQFDLGHLTQNLALLTKTYGLNLYVGYSCLEKEVENIIGVDNYLESCLGYSIL</sequence>
<reference evidence="3 5" key="2">
    <citation type="submission" date="2018-06" db="EMBL/GenBank/DDBJ databases">
        <authorList>
            <consortium name="Pathogen Informatics"/>
            <person name="Doyle S."/>
        </authorList>
    </citation>
    <scope>NUCLEOTIDE SEQUENCE [LARGE SCALE GENOMIC DNA]</scope>
    <source>
        <strain evidence="3 5">NCTC12437</strain>
    </source>
</reference>
<evidence type="ECO:0000313" key="3">
    <source>
        <dbReference type="EMBL" id="STX32819.1"/>
    </source>
</evidence>
<proteinExistence type="predicted"/>
<dbReference type="Proteomes" id="UP000255066">
    <property type="component" value="Unassembled WGS sequence"/>
</dbReference>
<dbReference type="InterPro" id="IPR000415">
    <property type="entry name" value="Nitroreductase-like"/>
</dbReference>
<evidence type="ECO:0000313" key="4">
    <source>
        <dbReference type="Proteomes" id="UP000054735"/>
    </source>
</evidence>
<gene>
    <name evidence="2" type="ORF">Lbir_1367</name>
    <name evidence="3" type="ORF">NCTC12437_02618</name>
</gene>
<dbReference type="OrthoDB" id="3723182at2"/>
<evidence type="ECO:0000259" key="1">
    <source>
        <dbReference type="Pfam" id="PF00881"/>
    </source>
</evidence>
<dbReference type="Pfam" id="PF00881">
    <property type="entry name" value="Nitroreductase"/>
    <property type="match status" value="1"/>
</dbReference>
<dbReference type="STRING" id="28083.Lbir_1367"/>
<dbReference type="Proteomes" id="UP000054735">
    <property type="component" value="Unassembled WGS sequence"/>
</dbReference>
<dbReference type="Gene3D" id="3.40.109.10">
    <property type="entry name" value="NADH Oxidase"/>
    <property type="match status" value="1"/>
</dbReference>
<evidence type="ECO:0000313" key="2">
    <source>
        <dbReference type="EMBL" id="KTC72301.1"/>
    </source>
</evidence>
<dbReference type="InterPro" id="IPR020051">
    <property type="entry name" value="SagB-type_dehydrogenase"/>
</dbReference>
<dbReference type="InterPro" id="IPR029479">
    <property type="entry name" value="Nitroreductase"/>
</dbReference>
<dbReference type="InterPro" id="IPR052544">
    <property type="entry name" value="Bacteriocin_Proc_Enz"/>
</dbReference>
<accession>A0A378ICB4</accession>
<feature type="domain" description="Nitroreductase" evidence="1">
    <location>
        <begin position="211"/>
        <end position="346"/>
    </location>
</feature>
<evidence type="ECO:0000313" key="5">
    <source>
        <dbReference type="Proteomes" id="UP000255066"/>
    </source>
</evidence>
<dbReference type="NCBIfam" id="TIGR03605">
    <property type="entry name" value="antibiot_sagB"/>
    <property type="match status" value="1"/>
</dbReference>
<dbReference type="EMBL" id="LNXT01000016">
    <property type="protein sequence ID" value="KTC72301.1"/>
    <property type="molecule type" value="Genomic_DNA"/>
</dbReference>
<organism evidence="3 5">
    <name type="scientific">Legionella birminghamensis</name>
    <dbReference type="NCBI Taxonomy" id="28083"/>
    <lineage>
        <taxon>Bacteria</taxon>
        <taxon>Pseudomonadati</taxon>
        <taxon>Pseudomonadota</taxon>
        <taxon>Gammaproteobacteria</taxon>
        <taxon>Legionellales</taxon>
        <taxon>Legionellaceae</taxon>
        <taxon>Legionella</taxon>
    </lineage>
</organism>
<dbReference type="AlphaFoldDB" id="A0A378ICB4"/>
<name>A0A378ICB4_9GAMM</name>
<dbReference type="RefSeq" id="WP_058523443.1">
    <property type="nucleotide sequence ID" value="NZ_CAAAHV010000056.1"/>
</dbReference>
<reference evidence="2 4" key="1">
    <citation type="submission" date="2015-11" db="EMBL/GenBank/DDBJ databases">
        <title>Genomic analysis of 38 Legionella species identifies large and diverse effector repertoires.</title>
        <authorList>
            <person name="Burstein D."/>
            <person name="Amaro F."/>
            <person name="Zusman T."/>
            <person name="Lifshitz Z."/>
            <person name="Cohen O."/>
            <person name="Gilbert J.A."/>
            <person name="Pupko T."/>
            <person name="Shuman H.A."/>
            <person name="Segal G."/>
        </authorList>
    </citation>
    <scope>NUCLEOTIDE SEQUENCE [LARGE SCALE GENOMIC DNA]</scope>
    <source>
        <strain evidence="2 4">CDC#1407-AL-14</strain>
    </source>
</reference>